<proteinExistence type="predicted"/>
<evidence type="ECO:0000313" key="2">
    <source>
        <dbReference type="Proteomes" id="UP001642409"/>
    </source>
</evidence>
<organism evidence="1 2">
    <name type="scientific">Hexamita inflata</name>
    <dbReference type="NCBI Taxonomy" id="28002"/>
    <lineage>
        <taxon>Eukaryota</taxon>
        <taxon>Metamonada</taxon>
        <taxon>Diplomonadida</taxon>
        <taxon>Hexamitidae</taxon>
        <taxon>Hexamitinae</taxon>
        <taxon>Hexamita</taxon>
    </lineage>
</organism>
<reference evidence="1 2" key="1">
    <citation type="submission" date="2024-07" db="EMBL/GenBank/DDBJ databases">
        <authorList>
            <person name="Akdeniz Z."/>
        </authorList>
    </citation>
    <scope>NUCLEOTIDE SEQUENCE [LARGE SCALE GENOMIC DNA]</scope>
</reference>
<sequence>MNSKFCIYAYVLAEHCTELQNRLLTRHRDCLRIQHAVEHPERAQDNQPAVIHALNGPEQSLHLVVQSAHDVRPEFGLEHEEEVEDSFKFAVVAGDEVLDGIRNREEERVQQTVLEHAQRRTHGSERFSGVDYQIWVEALGGHDAALDGSGQVQRELRTERVLGVEPNHLAQVFGVQMHVLWNTRGAVIESLEIFQLPSGQNQL</sequence>
<gene>
    <name evidence="1" type="ORF">HINF_LOCUS18432</name>
</gene>
<dbReference type="EMBL" id="CAXDID020000047">
    <property type="protein sequence ID" value="CAL6003498.1"/>
    <property type="molecule type" value="Genomic_DNA"/>
</dbReference>
<name>A0ABP1HXZ6_9EUKA</name>
<accession>A0ABP1HXZ6</accession>
<comment type="caution">
    <text evidence="1">The sequence shown here is derived from an EMBL/GenBank/DDBJ whole genome shotgun (WGS) entry which is preliminary data.</text>
</comment>
<evidence type="ECO:0000313" key="1">
    <source>
        <dbReference type="EMBL" id="CAL6003498.1"/>
    </source>
</evidence>
<dbReference type="Proteomes" id="UP001642409">
    <property type="component" value="Unassembled WGS sequence"/>
</dbReference>
<keyword evidence="2" id="KW-1185">Reference proteome</keyword>
<protein>
    <submittedName>
        <fullName evidence="1">Hypothetical_protein</fullName>
    </submittedName>
</protein>